<dbReference type="Gene3D" id="2.60.120.260">
    <property type="entry name" value="Galactose-binding domain-like"/>
    <property type="match status" value="1"/>
</dbReference>
<keyword evidence="10" id="KW-1185">Reference proteome</keyword>
<dbReference type="InterPro" id="IPR000933">
    <property type="entry name" value="Glyco_hydro_29"/>
</dbReference>
<feature type="chain" id="PRO_5025649107" description="alpha-L-fucosidase" evidence="7">
    <location>
        <begin position="28"/>
        <end position="606"/>
    </location>
</feature>
<evidence type="ECO:0000256" key="5">
    <source>
        <dbReference type="ARBA" id="ARBA00022801"/>
    </source>
</evidence>
<keyword evidence="4 7" id="KW-0732">Signal</keyword>
<dbReference type="InterPro" id="IPR008979">
    <property type="entry name" value="Galactose-bd-like_sf"/>
</dbReference>
<dbReference type="GO" id="GO:0004560">
    <property type="term" value="F:alpha-L-fucosidase activity"/>
    <property type="evidence" value="ECO:0007669"/>
    <property type="project" value="InterPro"/>
</dbReference>
<dbReference type="SUPFAM" id="SSF49785">
    <property type="entry name" value="Galactose-binding domain-like"/>
    <property type="match status" value="1"/>
</dbReference>
<evidence type="ECO:0000313" key="10">
    <source>
        <dbReference type="Proteomes" id="UP000346198"/>
    </source>
</evidence>
<dbReference type="AlphaFoldDB" id="A0A6C2UEJ7"/>
<evidence type="ECO:0000256" key="4">
    <source>
        <dbReference type="ARBA" id="ARBA00022729"/>
    </source>
</evidence>
<dbReference type="InterPro" id="IPR017853">
    <property type="entry name" value="GH"/>
</dbReference>
<dbReference type="InterPro" id="IPR016286">
    <property type="entry name" value="FUC_metazoa-typ"/>
</dbReference>
<gene>
    <name evidence="9" type="ORF">SCARR_00653</name>
</gene>
<protein>
    <recommendedName>
        <fullName evidence="3">alpha-L-fucosidase</fullName>
        <ecNumber evidence="3">3.2.1.51</ecNumber>
    </recommendedName>
</protein>
<name>A0A6C2UEJ7_9BACT</name>
<organism evidence="9 10">
    <name type="scientific">Pontiella sulfatireligans</name>
    <dbReference type="NCBI Taxonomy" id="2750658"/>
    <lineage>
        <taxon>Bacteria</taxon>
        <taxon>Pseudomonadati</taxon>
        <taxon>Kiritimatiellota</taxon>
        <taxon>Kiritimatiellia</taxon>
        <taxon>Kiritimatiellales</taxon>
        <taxon>Pontiellaceae</taxon>
        <taxon>Pontiella</taxon>
    </lineage>
</organism>
<evidence type="ECO:0000313" key="9">
    <source>
        <dbReference type="EMBL" id="VGO18600.1"/>
    </source>
</evidence>
<evidence type="ECO:0000259" key="8">
    <source>
        <dbReference type="PROSITE" id="PS50022"/>
    </source>
</evidence>
<dbReference type="EC" id="3.2.1.51" evidence="3"/>
<dbReference type="Pfam" id="PF01120">
    <property type="entry name" value="Alpha_L_fucos"/>
    <property type="match status" value="1"/>
</dbReference>
<dbReference type="Gene3D" id="3.20.20.80">
    <property type="entry name" value="Glycosidases"/>
    <property type="match status" value="1"/>
</dbReference>
<dbReference type="GO" id="GO:0006004">
    <property type="term" value="P:fucose metabolic process"/>
    <property type="evidence" value="ECO:0007669"/>
    <property type="project" value="InterPro"/>
</dbReference>
<evidence type="ECO:0000256" key="7">
    <source>
        <dbReference type="SAM" id="SignalP"/>
    </source>
</evidence>
<comment type="similarity">
    <text evidence="2">Belongs to the glycosyl hydrolase 29 family.</text>
</comment>
<dbReference type="InterPro" id="IPR057739">
    <property type="entry name" value="Glyco_hydro_29_N"/>
</dbReference>
<accession>A0A6C2UEJ7</accession>
<evidence type="ECO:0000256" key="3">
    <source>
        <dbReference type="ARBA" id="ARBA00012662"/>
    </source>
</evidence>
<dbReference type="SUPFAM" id="SSF51445">
    <property type="entry name" value="(Trans)glycosidases"/>
    <property type="match status" value="1"/>
</dbReference>
<dbReference type="EMBL" id="CAAHFH010000001">
    <property type="protein sequence ID" value="VGO18600.1"/>
    <property type="molecule type" value="Genomic_DNA"/>
</dbReference>
<dbReference type="Proteomes" id="UP000346198">
    <property type="component" value="Unassembled WGS sequence"/>
</dbReference>
<feature type="domain" description="F5/8 type C" evidence="8">
    <location>
        <begin position="456"/>
        <end position="605"/>
    </location>
</feature>
<dbReference type="GO" id="GO:0016139">
    <property type="term" value="P:glycoside catabolic process"/>
    <property type="evidence" value="ECO:0007669"/>
    <property type="project" value="TreeGrafter"/>
</dbReference>
<sequence length="606" mass="67279">MHRSFQNHQKVKRAFIASLFIVSAATAAHVSTPHTDGIEPYYPPDAFANYLKTVPDPDVLFAGEGDMDWWTDARFASFICWGPSSMLECSLGWGRKGPRPGHPSDGTVTRGVPQEIYDDQYKHFAAPDFDADEWVKLVRDSGAKYLVWLTKHHDGFCMFDTKLTDYNIMNTPFGRDATKEIVDACHKYGIKVALYYSQPDWYNPIYATGDKGKYCEEYLFPQIRELLTNYGKIDVMWFDGLGLHPDTWKAPALLKMIRSLQPGIIVNHRFGPRDWHVGDFDGPERSIGRFQSNRPWETCSVIGGGWAWMGDAPAMPLPQAISLLVRCAGGDGNLALGFGPNGDGLVLPDHKKRLLEMGEWLKQYGETIYGTQGGPYMPGPWGAATCKGDTVYLHVLANWSGTLTLPSLPAKVLEANVLANGNVKVVQNRGQLRIELQPDAVSEIDTVIALKLDRPASEIAPIKTVDLPLTIGATATASSERSENHSARSFVASDLKEFSEGIMVKSAWSPARDDKAPWIQVTLAKPESVDQIQIREGKFGSPSRVEQFVIEAKVSKDWKTIHEGTSLGGDFGLVLPEPVTSDTFRIRFVRWKGAINVNSLELFKGE</sequence>
<dbReference type="GO" id="GO:0005764">
    <property type="term" value="C:lysosome"/>
    <property type="evidence" value="ECO:0007669"/>
    <property type="project" value="TreeGrafter"/>
</dbReference>
<dbReference type="Pfam" id="PF00754">
    <property type="entry name" value="F5_F8_type_C"/>
    <property type="match status" value="1"/>
</dbReference>
<proteinExistence type="inferred from homology"/>
<dbReference type="PRINTS" id="PR00741">
    <property type="entry name" value="GLHYDRLASE29"/>
</dbReference>
<dbReference type="PROSITE" id="PS50022">
    <property type="entry name" value="FA58C_3"/>
    <property type="match status" value="1"/>
</dbReference>
<evidence type="ECO:0000256" key="1">
    <source>
        <dbReference type="ARBA" id="ARBA00004071"/>
    </source>
</evidence>
<evidence type="ECO:0000256" key="6">
    <source>
        <dbReference type="ARBA" id="ARBA00023295"/>
    </source>
</evidence>
<reference evidence="9 10" key="1">
    <citation type="submission" date="2019-04" db="EMBL/GenBank/DDBJ databases">
        <authorList>
            <person name="Van Vliet M D."/>
        </authorList>
    </citation>
    <scope>NUCLEOTIDE SEQUENCE [LARGE SCALE GENOMIC DNA]</scope>
    <source>
        <strain evidence="9 10">F21</strain>
    </source>
</reference>
<dbReference type="PANTHER" id="PTHR10030:SF37">
    <property type="entry name" value="ALPHA-L-FUCOSIDASE-RELATED"/>
    <property type="match status" value="1"/>
</dbReference>
<dbReference type="InterPro" id="IPR000421">
    <property type="entry name" value="FA58C"/>
</dbReference>
<keyword evidence="6" id="KW-0326">Glycosidase</keyword>
<comment type="function">
    <text evidence="1">Alpha-L-fucosidase is responsible for hydrolyzing the alpha-1,6-linked fucose joined to the reducing-end N-acetylglucosamine of the carbohydrate moieties of glycoproteins.</text>
</comment>
<feature type="signal peptide" evidence="7">
    <location>
        <begin position="1"/>
        <end position="27"/>
    </location>
</feature>
<evidence type="ECO:0000256" key="2">
    <source>
        <dbReference type="ARBA" id="ARBA00007951"/>
    </source>
</evidence>
<dbReference type="SMART" id="SM00812">
    <property type="entry name" value="Alpha_L_fucos"/>
    <property type="match status" value="1"/>
</dbReference>
<keyword evidence="5" id="KW-0378">Hydrolase</keyword>
<dbReference type="PANTHER" id="PTHR10030">
    <property type="entry name" value="ALPHA-L-FUCOSIDASE"/>
    <property type="match status" value="1"/>
</dbReference>
<dbReference type="RefSeq" id="WP_168432949.1">
    <property type="nucleotide sequence ID" value="NZ_CAAHFH010000001.1"/>
</dbReference>